<evidence type="ECO:0000256" key="28">
    <source>
        <dbReference type="ARBA" id="ARBA00048977"/>
    </source>
</evidence>
<dbReference type="GO" id="GO:0001525">
    <property type="term" value="P:angiogenesis"/>
    <property type="evidence" value="ECO:0007669"/>
    <property type="project" value="UniProtKB-KW"/>
</dbReference>
<evidence type="ECO:0000256" key="16">
    <source>
        <dbReference type="ARBA" id="ARBA00022657"/>
    </source>
</evidence>
<dbReference type="UniPathway" id="UPA00220"/>
<keyword evidence="11" id="KW-0963">Cytoplasm</keyword>
<keyword evidence="24" id="KW-0395">Inflammatory response</keyword>
<evidence type="ECO:0000256" key="32">
    <source>
        <dbReference type="ARBA" id="ARBA00078766"/>
    </source>
</evidence>
<dbReference type="FunFam" id="3.30.1010.10:FF:000008">
    <property type="entry name" value="Phosphatidylinositol 4,5-bisphosphate 3-kinase catalytic subunit gamma"/>
    <property type="match status" value="1"/>
</dbReference>
<comment type="subcellular location">
    <subcellularLocation>
        <location evidence="1">Cell membrane</location>
    </subcellularLocation>
    <subcellularLocation>
        <location evidence="2">Cytoplasm</location>
    </subcellularLocation>
</comment>
<dbReference type="GO" id="GO:0006897">
    <property type="term" value="P:endocytosis"/>
    <property type="evidence" value="ECO:0007669"/>
    <property type="project" value="UniProtKB-KW"/>
</dbReference>
<dbReference type="GO" id="GO:0002376">
    <property type="term" value="P:immune system process"/>
    <property type="evidence" value="ECO:0007669"/>
    <property type="project" value="UniProtKB-KW"/>
</dbReference>
<dbReference type="Pfam" id="PF19710">
    <property type="entry name" value="PIK3CG_ABD"/>
    <property type="match status" value="1"/>
</dbReference>
<evidence type="ECO:0000259" key="37">
    <source>
        <dbReference type="PROSITE" id="PS51544"/>
    </source>
</evidence>
<evidence type="ECO:0000256" key="18">
    <source>
        <dbReference type="ARBA" id="ARBA00022741"/>
    </source>
</evidence>
<keyword evidence="19" id="KW-0418">Kinase</keyword>
<keyword evidence="23" id="KW-0472">Membrane</keyword>
<evidence type="ECO:0000256" key="30">
    <source>
        <dbReference type="ARBA" id="ARBA00069069"/>
    </source>
</evidence>
<evidence type="ECO:0000259" key="39">
    <source>
        <dbReference type="PROSITE" id="PS51546"/>
    </source>
</evidence>
<evidence type="ECO:0000259" key="36">
    <source>
        <dbReference type="PROSITE" id="PS50290"/>
    </source>
</evidence>
<dbReference type="SUPFAM" id="SSF48371">
    <property type="entry name" value="ARM repeat"/>
    <property type="match status" value="1"/>
</dbReference>
<reference evidence="41" key="2">
    <citation type="submission" date="2025-09" db="UniProtKB">
        <authorList>
            <consortium name="Ensembl"/>
        </authorList>
    </citation>
    <scope>IDENTIFICATION</scope>
</reference>
<dbReference type="GO" id="GO:0006954">
    <property type="term" value="P:inflammatory response"/>
    <property type="evidence" value="ECO:0007669"/>
    <property type="project" value="UniProtKB-KW"/>
</dbReference>
<organism evidence="41 42">
    <name type="scientific">Oncorhynchus tshawytscha</name>
    <name type="common">Chinook salmon</name>
    <name type="synonym">Salmo tshawytscha</name>
    <dbReference type="NCBI Taxonomy" id="74940"/>
    <lineage>
        <taxon>Eukaryota</taxon>
        <taxon>Metazoa</taxon>
        <taxon>Chordata</taxon>
        <taxon>Craniata</taxon>
        <taxon>Vertebrata</taxon>
        <taxon>Euteleostomi</taxon>
        <taxon>Actinopterygii</taxon>
        <taxon>Neopterygii</taxon>
        <taxon>Teleostei</taxon>
        <taxon>Protacanthopterygii</taxon>
        <taxon>Salmoniformes</taxon>
        <taxon>Salmonidae</taxon>
        <taxon>Salmoninae</taxon>
        <taxon>Oncorhynchus</taxon>
    </lineage>
</organism>
<dbReference type="InterPro" id="IPR036940">
    <property type="entry name" value="PI3/4_kinase_cat_sf"/>
</dbReference>
<evidence type="ECO:0000313" key="42">
    <source>
        <dbReference type="Proteomes" id="UP000694402"/>
    </source>
</evidence>
<dbReference type="GO" id="GO:0005829">
    <property type="term" value="C:cytosol"/>
    <property type="evidence" value="ECO:0007669"/>
    <property type="project" value="UniProtKB-ARBA"/>
</dbReference>
<proteinExistence type="inferred from homology"/>
<accession>A0A8C8FJL1</accession>
<dbReference type="GO" id="GO:0035022">
    <property type="term" value="P:positive regulation of Rac protein signal transduction"/>
    <property type="evidence" value="ECO:0007669"/>
    <property type="project" value="UniProtKB-ARBA"/>
</dbReference>
<dbReference type="GO" id="GO:0046934">
    <property type="term" value="F:1-phosphatidylinositol-4,5-bisphosphate 3-kinase activity"/>
    <property type="evidence" value="ECO:0007669"/>
    <property type="project" value="UniProtKB-EC"/>
</dbReference>
<dbReference type="PROSITE" id="PS50290">
    <property type="entry name" value="PI3_4_KINASE_3"/>
    <property type="match status" value="1"/>
</dbReference>
<evidence type="ECO:0000256" key="22">
    <source>
        <dbReference type="ARBA" id="ARBA00023098"/>
    </source>
</evidence>
<dbReference type="Pfam" id="PF00454">
    <property type="entry name" value="PI3_PI4_kinase"/>
    <property type="match status" value="1"/>
</dbReference>
<dbReference type="SMART" id="SM00146">
    <property type="entry name" value="PI3Kc"/>
    <property type="match status" value="1"/>
</dbReference>
<dbReference type="GO" id="GO:0005943">
    <property type="term" value="C:phosphatidylinositol 3-kinase complex, class IA"/>
    <property type="evidence" value="ECO:0007669"/>
    <property type="project" value="TreeGrafter"/>
</dbReference>
<keyword evidence="21" id="KW-0391">Immunity</keyword>
<dbReference type="InterPro" id="IPR016024">
    <property type="entry name" value="ARM-type_fold"/>
</dbReference>
<evidence type="ECO:0000259" key="38">
    <source>
        <dbReference type="PROSITE" id="PS51545"/>
    </source>
</evidence>
<dbReference type="GO" id="GO:0005944">
    <property type="term" value="C:phosphatidylinositol 3-kinase complex, class IB"/>
    <property type="evidence" value="ECO:0007669"/>
    <property type="project" value="TreeGrafter"/>
</dbReference>
<evidence type="ECO:0000259" key="40">
    <source>
        <dbReference type="PROSITE" id="PS51547"/>
    </source>
</evidence>
<dbReference type="PROSITE" id="PS51545">
    <property type="entry name" value="PIK_HELICAL"/>
    <property type="match status" value="1"/>
</dbReference>
<dbReference type="InterPro" id="IPR002420">
    <property type="entry name" value="PI3K-type_C2_dom"/>
</dbReference>
<dbReference type="GO" id="GO:0016477">
    <property type="term" value="P:cell migration"/>
    <property type="evidence" value="ECO:0007669"/>
    <property type="project" value="TreeGrafter"/>
</dbReference>
<dbReference type="CDD" id="cd08399">
    <property type="entry name" value="C2_PI3K_class_I_gamma"/>
    <property type="match status" value="1"/>
</dbReference>
<dbReference type="FunFam" id="2.60.40.150:FF:000087">
    <property type="entry name" value="Phosphatidylinositol 4,5-bisphosphate 3-kinase catalytic subunit gamma isoform"/>
    <property type="match status" value="1"/>
</dbReference>
<dbReference type="InterPro" id="IPR011009">
    <property type="entry name" value="Kinase-like_dom_sf"/>
</dbReference>
<evidence type="ECO:0000256" key="5">
    <source>
        <dbReference type="ARBA" id="ARBA00006209"/>
    </source>
</evidence>
<dbReference type="Pfam" id="PF00792">
    <property type="entry name" value="PI3K_C2"/>
    <property type="match status" value="1"/>
</dbReference>
<dbReference type="GO" id="GO:0043491">
    <property type="term" value="P:phosphatidylinositol 3-kinase/protein kinase B signal transduction"/>
    <property type="evidence" value="ECO:0007669"/>
    <property type="project" value="TreeGrafter"/>
</dbReference>
<dbReference type="Proteomes" id="UP000694402">
    <property type="component" value="Unassembled WGS sequence"/>
</dbReference>
<dbReference type="SUPFAM" id="SSF49562">
    <property type="entry name" value="C2 domain (Calcium/lipid-binding domain, CaLB)"/>
    <property type="match status" value="1"/>
</dbReference>
<comment type="catalytic activity">
    <reaction evidence="25">
        <text>a 1,2-diacyl-sn-glycero-3-phospho-(1D-myo-inositol-4,5-bisphosphate) + ATP = a 1,2-diacyl-sn-glycero-3-phospho-(1D-myo-inositol-3,4,5-trisphosphate) + ADP + H(+)</text>
        <dbReference type="Rhea" id="RHEA:21292"/>
        <dbReference type="ChEBI" id="CHEBI:15378"/>
        <dbReference type="ChEBI" id="CHEBI:30616"/>
        <dbReference type="ChEBI" id="CHEBI:57836"/>
        <dbReference type="ChEBI" id="CHEBI:58456"/>
        <dbReference type="ChEBI" id="CHEBI:456216"/>
        <dbReference type="EC" id="2.7.1.153"/>
    </reaction>
    <physiologicalReaction direction="left-to-right" evidence="25">
        <dbReference type="Rhea" id="RHEA:21293"/>
    </physiologicalReaction>
</comment>
<dbReference type="Gene3D" id="1.10.1070.11">
    <property type="entry name" value="Phosphatidylinositol 3-/4-kinase, catalytic domain"/>
    <property type="match status" value="1"/>
</dbReference>
<comment type="catalytic activity">
    <reaction evidence="27">
        <text>a 1,2-diacyl-sn-glycero-3-phospho-(1D-myo-inositol 4-phosphate) + ATP = a 1,2-diacyl-sn-glycero-3-phospho-(1D-myo-inositol-3,4-bisphosphate) + ADP + H(+)</text>
        <dbReference type="Rhea" id="RHEA:18373"/>
        <dbReference type="ChEBI" id="CHEBI:15378"/>
        <dbReference type="ChEBI" id="CHEBI:30616"/>
        <dbReference type="ChEBI" id="CHEBI:57658"/>
        <dbReference type="ChEBI" id="CHEBI:58178"/>
        <dbReference type="ChEBI" id="CHEBI:456216"/>
        <dbReference type="EC" id="2.7.1.154"/>
    </reaction>
    <physiologicalReaction direction="left-to-right" evidence="27">
        <dbReference type="Rhea" id="RHEA:18374"/>
    </physiologicalReaction>
</comment>
<keyword evidence="42" id="KW-1185">Reference proteome</keyword>
<dbReference type="GO" id="GO:0010595">
    <property type="term" value="P:positive regulation of endothelial cell migration"/>
    <property type="evidence" value="ECO:0007669"/>
    <property type="project" value="UniProtKB-ARBA"/>
</dbReference>
<evidence type="ECO:0000256" key="6">
    <source>
        <dbReference type="ARBA" id="ARBA00012010"/>
    </source>
</evidence>
<dbReference type="SUPFAM" id="SSF54236">
    <property type="entry name" value="Ubiquitin-like"/>
    <property type="match status" value="1"/>
</dbReference>
<evidence type="ECO:0000256" key="20">
    <source>
        <dbReference type="ARBA" id="ARBA00022840"/>
    </source>
</evidence>
<evidence type="ECO:0000256" key="7">
    <source>
        <dbReference type="ARBA" id="ARBA00012013"/>
    </source>
</evidence>
<dbReference type="InterPro" id="IPR029071">
    <property type="entry name" value="Ubiquitin-like_domsf"/>
</dbReference>
<comment type="pathway">
    <text evidence="4">Lipid metabolism.</text>
</comment>
<dbReference type="InterPro" id="IPR003113">
    <property type="entry name" value="PI3K_ABD"/>
</dbReference>
<evidence type="ECO:0000256" key="4">
    <source>
        <dbReference type="ARBA" id="ARBA00005189"/>
    </source>
</evidence>
<evidence type="ECO:0000256" key="2">
    <source>
        <dbReference type="ARBA" id="ARBA00004496"/>
    </source>
</evidence>
<evidence type="ECO:0000256" key="31">
    <source>
        <dbReference type="ARBA" id="ARBA00076130"/>
    </source>
</evidence>
<evidence type="ECO:0000256" key="13">
    <source>
        <dbReference type="ARBA" id="ARBA00022527"/>
    </source>
</evidence>
<evidence type="ECO:0000256" key="34">
    <source>
        <dbReference type="ARBA" id="ARBA00083126"/>
    </source>
</evidence>
<dbReference type="EC" id="2.7.1.137" evidence="8"/>
<dbReference type="InterPro" id="IPR001263">
    <property type="entry name" value="PI3K_accessory_dom"/>
</dbReference>
<evidence type="ECO:0000313" key="41">
    <source>
        <dbReference type="Ensembl" id="ENSOTSP00005036175.1"/>
    </source>
</evidence>
<feature type="domain" description="PI3K-RBD" evidence="39">
    <location>
        <begin position="227"/>
        <end position="319"/>
    </location>
</feature>
<dbReference type="EC" id="2.7.1.153" evidence="6"/>
<keyword evidence="10" id="KW-1003">Cell membrane</keyword>
<evidence type="ECO:0000256" key="25">
    <source>
        <dbReference type="ARBA" id="ARBA00023981"/>
    </source>
</evidence>
<keyword evidence="18" id="KW-0547">Nucleotide-binding</keyword>
<dbReference type="EC" id="2.7.1.154" evidence="7"/>
<evidence type="ECO:0000256" key="15">
    <source>
        <dbReference type="ARBA" id="ARBA00022583"/>
    </source>
</evidence>
<evidence type="ECO:0000256" key="21">
    <source>
        <dbReference type="ARBA" id="ARBA00022859"/>
    </source>
</evidence>
<evidence type="ECO:0000256" key="3">
    <source>
        <dbReference type="ARBA" id="ARBA00004805"/>
    </source>
</evidence>
<evidence type="ECO:0000256" key="12">
    <source>
        <dbReference type="ARBA" id="ARBA00022500"/>
    </source>
</evidence>
<comment type="catalytic activity">
    <reaction evidence="26">
        <text>a 1,2-diacyl-sn-glycero-3-phospho-(1D-myo-inositol) + ATP = a 1,2-diacyl-sn-glycero-3-phospho-(1D-myo-inositol-3-phosphate) + ADP + H(+)</text>
        <dbReference type="Rhea" id="RHEA:12709"/>
        <dbReference type="ChEBI" id="CHEBI:15378"/>
        <dbReference type="ChEBI" id="CHEBI:30616"/>
        <dbReference type="ChEBI" id="CHEBI:57880"/>
        <dbReference type="ChEBI" id="CHEBI:58088"/>
        <dbReference type="ChEBI" id="CHEBI:456216"/>
        <dbReference type="EC" id="2.7.1.137"/>
    </reaction>
    <physiologicalReaction direction="left-to-right" evidence="26">
        <dbReference type="Rhea" id="RHEA:12710"/>
    </physiologicalReaction>
</comment>
<dbReference type="PROSITE" id="PS00915">
    <property type="entry name" value="PI3_4_KINASE_1"/>
    <property type="match status" value="1"/>
</dbReference>
<comment type="pathway">
    <text evidence="3">Phospholipid metabolism; phosphatidylinositol phosphate biosynthesis.</text>
</comment>
<feature type="domain" description="C2 PI3K-type" evidence="40">
    <location>
        <begin position="367"/>
        <end position="536"/>
    </location>
</feature>
<evidence type="ECO:0000256" key="17">
    <source>
        <dbReference type="ARBA" id="ARBA00022679"/>
    </source>
</evidence>
<gene>
    <name evidence="41" type="primary">PIK3CG</name>
</gene>
<keyword evidence="15" id="KW-0254">Endocytosis</keyword>
<dbReference type="InterPro" id="IPR000403">
    <property type="entry name" value="PI3/4_kinase_cat_dom"/>
</dbReference>
<dbReference type="SMART" id="SM00144">
    <property type="entry name" value="PI3K_rbd"/>
    <property type="match status" value="1"/>
</dbReference>
<evidence type="ECO:0000256" key="29">
    <source>
        <dbReference type="ARBA" id="ARBA00063154"/>
    </source>
</evidence>
<keyword evidence="17" id="KW-0808">Transferase</keyword>
<evidence type="ECO:0000256" key="33">
    <source>
        <dbReference type="ARBA" id="ARBA00080619"/>
    </source>
</evidence>
<dbReference type="InterPro" id="IPR035892">
    <property type="entry name" value="C2_domain_sf"/>
</dbReference>
<dbReference type="PANTHER" id="PTHR10048:SF119">
    <property type="entry name" value="PHOSPHATIDYLINOSITOL-4,5-BISPHOSPHATE 3-KINASE"/>
    <property type="match status" value="1"/>
</dbReference>
<dbReference type="PROSITE" id="PS51546">
    <property type="entry name" value="PI3K_RBD"/>
    <property type="match status" value="1"/>
</dbReference>
<protein>
    <recommendedName>
        <fullName evidence="30">Phosphatidylinositol 4,5-bisphosphate 3-kinase catalytic subunit gamma isoform</fullName>
        <ecNumber evidence="8">2.7.1.137</ecNumber>
        <ecNumber evidence="6">2.7.1.153</ecNumber>
        <ecNumber evidence="7">2.7.1.154</ecNumber>
        <ecNumber evidence="9">2.7.11.1</ecNumber>
    </recommendedName>
    <alternativeName>
        <fullName evidence="34">Phosphatidylinositol 4,5-bisphosphate 3-kinase 110 kDa catalytic subunit gamma</fullName>
    </alternativeName>
    <alternativeName>
        <fullName evidence="33">Phosphoinositide-3-kinase catalytic gamma polypeptide</fullName>
    </alternativeName>
    <alternativeName>
        <fullName evidence="31">Serine/threonine protein kinase PIK3CG</fullName>
    </alternativeName>
    <alternativeName>
        <fullName evidence="32">p120-PI3K</fullName>
    </alternativeName>
</protein>
<comment type="catalytic activity">
    <reaction evidence="28">
        <text>L-seryl-[protein] + ATP = O-phospho-L-seryl-[protein] + ADP + H(+)</text>
        <dbReference type="Rhea" id="RHEA:17989"/>
        <dbReference type="Rhea" id="RHEA-COMP:9863"/>
        <dbReference type="Rhea" id="RHEA-COMP:11604"/>
        <dbReference type="ChEBI" id="CHEBI:15378"/>
        <dbReference type="ChEBI" id="CHEBI:29999"/>
        <dbReference type="ChEBI" id="CHEBI:30616"/>
        <dbReference type="ChEBI" id="CHEBI:83421"/>
        <dbReference type="ChEBI" id="CHEBI:456216"/>
        <dbReference type="EC" id="2.7.11.1"/>
    </reaction>
    <physiologicalReaction direction="left-to-right" evidence="28">
        <dbReference type="Rhea" id="RHEA:17990"/>
    </physiologicalReaction>
</comment>
<dbReference type="GO" id="GO:0004674">
    <property type="term" value="F:protein serine/threonine kinase activity"/>
    <property type="evidence" value="ECO:0007669"/>
    <property type="project" value="UniProtKB-KW"/>
</dbReference>
<reference evidence="41" key="1">
    <citation type="submission" date="2025-08" db="UniProtKB">
        <authorList>
            <consortium name="Ensembl"/>
        </authorList>
    </citation>
    <scope>IDENTIFICATION</scope>
</reference>
<dbReference type="InterPro" id="IPR045580">
    <property type="entry name" value="PIK3CG_ABD"/>
</dbReference>
<dbReference type="SMART" id="SM00142">
    <property type="entry name" value="PI3K_C2"/>
    <property type="match status" value="1"/>
</dbReference>
<evidence type="ECO:0000256" key="11">
    <source>
        <dbReference type="ARBA" id="ARBA00022490"/>
    </source>
</evidence>
<feature type="domain" description="PI3K-ABD" evidence="37">
    <location>
        <begin position="37"/>
        <end position="144"/>
    </location>
</feature>
<dbReference type="GO" id="GO:0048015">
    <property type="term" value="P:phosphatidylinositol-mediated signaling"/>
    <property type="evidence" value="ECO:0007669"/>
    <property type="project" value="TreeGrafter"/>
</dbReference>
<feature type="region of interest" description="Disordered" evidence="35">
    <location>
        <begin position="543"/>
        <end position="566"/>
    </location>
</feature>
<dbReference type="PANTHER" id="PTHR10048">
    <property type="entry name" value="PHOSPHATIDYLINOSITOL KINASE"/>
    <property type="match status" value="1"/>
</dbReference>
<dbReference type="SMART" id="SM00145">
    <property type="entry name" value="PI3Ka"/>
    <property type="match status" value="1"/>
</dbReference>
<dbReference type="InterPro" id="IPR015433">
    <property type="entry name" value="PI3/4_kinase"/>
</dbReference>
<evidence type="ECO:0000256" key="9">
    <source>
        <dbReference type="ARBA" id="ARBA00012513"/>
    </source>
</evidence>
<dbReference type="CDD" id="cd00894">
    <property type="entry name" value="PI3Kc_IB_gamma"/>
    <property type="match status" value="1"/>
</dbReference>
<feature type="domain" description="PI3K/PI4K catalytic" evidence="36">
    <location>
        <begin position="815"/>
        <end position="1098"/>
    </location>
</feature>
<dbReference type="GO" id="GO:0006935">
    <property type="term" value="P:chemotaxis"/>
    <property type="evidence" value="ECO:0007669"/>
    <property type="project" value="UniProtKB-KW"/>
</dbReference>
<dbReference type="PROSITE" id="PS51544">
    <property type="entry name" value="PI3K_ABD"/>
    <property type="match status" value="1"/>
</dbReference>
<evidence type="ECO:0000256" key="27">
    <source>
        <dbReference type="ARBA" id="ARBA00029297"/>
    </source>
</evidence>
<evidence type="ECO:0000256" key="1">
    <source>
        <dbReference type="ARBA" id="ARBA00004236"/>
    </source>
</evidence>
<dbReference type="SUPFAM" id="SSF56112">
    <property type="entry name" value="Protein kinase-like (PK-like)"/>
    <property type="match status" value="1"/>
</dbReference>
<dbReference type="AlphaFoldDB" id="A0A8C8FJL1"/>
<dbReference type="EC" id="2.7.11.1" evidence="9"/>
<keyword evidence="22" id="KW-0443">Lipid metabolism</keyword>
<keyword evidence="12" id="KW-0145">Chemotaxis</keyword>
<name>A0A8C8FJL1_ONCTS</name>
<dbReference type="InterPro" id="IPR042236">
    <property type="entry name" value="PI3K_accessory_sf"/>
</dbReference>
<dbReference type="CDD" id="cd00872">
    <property type="entry name" value="PI3Ka_I"/>
    <property type="match status" value="1"/>
</dbReference>
<dbReference type="PROSITE" id="PS51547">
    <property type="entry name" value="C2_PI3K"/>
    <property type="match status" value="1"/>
</dbReference>
<evidence type="ECO:0000256" key="19">
    <source>
        <dbReference type="ARBA" id="ARBA00022777"/>
    </source>
</evidence>
<keyword evidence="13" id="KW-0723">Serine/threonine-protein kinase</keyword>
<evidence type="ECO:0000256" key="14">
    <source>
        <dbReference type="ARBA" id="ARBA00022553"/>
    </source>
</evidence>
<dbReference type="GO" id="GO:0016303">
    <property type="term" value="F:1-phosphatidylinositol-3-kinase activity"/>
    <property type="evidence" value="ECO:0007669"/>
    <property type="project" value="UniProtKB-EC"/>
</dbReference>
<dbReference type="GO" id="GO:0035005">
    <property type="term" value="F:1-phosphatidylinositol-4-phosphate 3-kinase activity"/>
    <property type="evidence" value="ECO:0007669"/>
    <property type="project" value="UniProtKB-EC"/>
</dbReference>
<comment type="subunit">
    <text evidence="29">Heterodimer of a catalytic subunit PIK3CG and a PIK3R5 or PIK3R6 regulatory subunit. Interacts with GRK2 through the PIK helical domain. Interaction with GRK2 is required for targeting to agonist-occupied receptor. Interacts with PDE3B; regulates PDE3B activity and thereby cAMP levels in cells. Interacts with TPM2. Interacts with EPHA8; regulates integrin-mediated cell adhesion to substrate. Interacts with HRAS; the interaction is required for membrane recruitment and beta-gamma G protein dimer-dependent activation of the PI3K gamma complex PIK3CG:PIK3R6.</text>
</comment>
<dbReference type="Gene3D" id="3.10.20.770">
    <property type="match status" value="1"/>
</dbReference>
<keyword evidence="20" id="KW-0067">ATP-binding</keyword>
<dbReference type="FunFam" id="1.10.1070.11:FF:000010">
    <property type="entry name" value="Phosphatidylinositol 4,5-bisphosphate 3-kinase catalytic subunit gamma isoform"/>
    <property type="match status" value="1"/>
</dbReference>
<keyword evidence="14" id="KW-0597">Phosphoprotein</keyword>
<dbReference type="Pfam" id="PF00794">
    <property type="entry name" value="PI3K_rbd"/>
    <property type="match status" value="1"/>
</dbReference>
<dbReference type="InterPro" id="IPR000341">
    <property type="entry name" value="PI3K_Ras-bd_dom"/>
</dbReference>
<feature type="domain" description="PIK helical" evidence="38">
    <location>
        <begin position="559"/>
        <end position="741"/>
    </location>
</feature>
<dbReference type="Gene3D" id="3.30.1010.10">
    <property type="entry name" value="Phosphatidylinositol 3-kinase Catalytic Subunit, Chain A, domain 4"/>
    <property type="match status" value="1"/>
</dbReference>
<evidence type="ECO:0000256" key="23">
    <source>
        <dbReference type="ARBA" id="ARBA00023136"/>
    </source>
</evidence>
<dbReference type="InterPro" id="IPR018936">
    <property type="entry name" value="PI3/4_kinase_CS"/>
</dbReference>
<keyword evidence="16" id="KW-0037">Angiogenesis</keyword>
<evidence type="ECO:0000256" key="24">
    <source>
        <dbReference type="ARBA" id="ARBA00023198"/>
    </source>
</evidence>
<sequence length="1121" mass="128897">MEQQVSDEEEPQPVVLREENRRRRRKMKAFTSTFSVAMDQIAIEFVLPTTTKSSRSPDTLLLEVAGNWTVEQVKAQVWLRVVATNLCPEFYQKYSPDHCILLYQKKGNWCEIYDKHQVFQTLDCIRYWKALKKDVGKIHLTCRPQPSEESTQYQRYLNYLIGYDVTDVSNVHDDELEFTRRKLLTPRKIELADRDPKLYSMDPWITSKGVALWATLCCLPAPSLFCIGHILLVIHRNKASQTIKVSIDDTPVQALQTFFTKISNKRALLGVPEDVCEADYVLRVCGREEYIYGNHPVRDFHWVRQCLKNGEEIHLVLESAPNPGQDLVQKEDWAQVDDCTGVAGTHEQLTIDEKDHERVFTISLWDCHRKFRFKVLGIDIPALPRNPELIVYVEASIFHGQQLLAQERTSSKAFTEEVLWNTWLEFNIRIRDLPKGARLSLQVSCGKAQTQISKGTSSGNHDCNKTKSRLLYYVNLLLVDHRSLLRQGEFILHMWKMPEKTEDNSSVNADKLTSATNPDKASSMAVAILLDKYCYPVALPKSREGKEAGGEGREAEGGERGQREMPNHLRKQFEAIVETDPLHPLSQEDKELLWHFREECMRHPRAYPKLLGSVRWGRQEAVLATHRLLERSSVWDRSVLDVGLAMQLLDCHYSDAHVRSMAVRKLETLGDDDVLRYLLQLVQAVKFEPYHDSALARFLLKRALRSKRIGHFLFWFLRSEIAQSMHYQQRYAVLLEAYLRGCGEDMLQDFRRQVEMTEALQKVTREIKAMSAEKYDVSAQVVFQLRQKLENLQTSGLPESFRVPYDPGLRAGALVIEQCKVMASKKRPLWLQFKRADPTTLSSDTIGVIFKDGDDLRQDMLILQILLIMESIWEEESLDLSLLPYGCISTGNKIGMIEIVKDATTIANIQQSVVGSTGAFKDEILNQWLRDKCVSEEKFQQAVERFVFSCGGYCVATYVLGVGDRHNDNIMITESGNLFHIDFGHILGNYKSFLGISKERVPFVLTPDFLYVMGTSGKKSSPHFQKFQDVCVRAYLALRHHTNLLVILFSMMLMTGMPQLTSKEDIEYIREALTVGRTEEEAQRHLLDQIEICRDKGWTVQFNWFLHLVLGIKQGVDKRSA</sequence>
<dbReference type="Gene3D" id="1.25.40.70">
    <property type="entry name" value="Phosphatidylinositol 3-kinase, accessory domain (PIK)"/>
    <property type="match status" value="1"/>
</dbReference>
<comment type="similarity">
    <text evidence="5">Belongs to the PI3/PI4-kinase family. Type III PI4K subfamily.</text>
</comment>
<dbReference type="Pfam" id="PF00613">
    <property type="entry name" value="PI3Ka"/>
    <property type="match status" value="1"/>
</dbReference>
<evidence type="ECO:0000256" key="10">
    <source>
        <dbReference type="ARBA" id="ARBA00022475"/>
    </source>
</evidence>
<dbReference type="Gene3D" id="2.60.40.150">
    <property type="entry name" value="C2 domain"/>
    <property type="match status" value="1"/>
</dbReference>
<dbReference type="GO" id="GO:0003376">
    <property type="term" value="P:sphingosine-1-phosphate receptor signaling pathway"/>
    <property type="evidence" value="ECO:0007669"/>
    <property type="project" value="UniProtKB-ARBA"/>
</dbReference>
<dbReference type="GO" id="GO:0005886">
    <property type="term" value="C:plasma membrane"/>
    <property type="evidence" value="ECO:0007669"/>
    <property type="project" value="UniProtKB-SubCell"/>
</dbReference>
<dbReference type="GeneTree" id="ENSGT00940000156858"/>
<evidence type="ECO:0000256" key="26">
    <source>
        <dbReference type="ARBA" id="ARBA00023985"/>
    </source>
</evidence>
<dbReference type="GO" id="GO:0005524">
    <property type="term" value="F:ATP binding"/>
    <property type="evidence" value="ECO:0007669"/>
    <property type="project" value="UniProtKB-KW"/>
</dbReference>
<evidence type="ECO:0000256" key="35">
    <source>
        <dbReference type="SAM" id="MobiDB-lite"/>
    </source>
</evidence>
<dbReference type="FunFam" id="1.25.40.70:FF:000006">
    <property type="entry name" value="Phosphatidylinositol 4,5-bisphosphate 3-kinase catalytic subunit gamma isoform"/>
    <property type="match status" value="1"/>
</dbReference>
<dbReference type="Ensembl" id="ENSOTST00005039282.2">
    <property type="protein sequence ID" value="ENSOTSP00005036175.1"/>
    <property type="gene ID" value="ENSOTSG00005016600.2"/>
</dbReference>
<evidence type="ECO:0000256" key="8">
    <source>
        <dbReference type="ARBA" id="ARBA00012073"/>
    </source>
</evidence>